<feature type="signal peptide" evidence="7">
    <location>
        <begin position="1"/>
        <end position="19"/>
    </location>
</feature>
<feature type="domain" description="EGF-like" evidence="8">
    <location>
        <begin position="215"/>
        <end position="249"/>
    </location>
</feature>
<keyword evidence="4" id="KW-0325">Glycoprotein</keyword>
<comment type="caution">
    <text evidence="5">Lacks conserved residue(s) required for the propagation of feature annotation.</text>
</comment>
<evidence type="ECO:0000256" key="4">
    <source>
        <dbReference type="ARBA" id="ARBA00023180"/>
    </source>
</evidence>
<keyword evidence="3 5" id="KW-1015">Disulfide bond</keyword>
<feature type="disulfide bond" evidence="5">
    <location>
        <begin position="367"/>
        <end position="376"/>
    </location>
</feature>
<evidence type="ECO:0000259" key="10">
    <source>
        <dbReference type="PROSITE" id="PS51233"/>
    </source>
</evidence>
<dbReference type="InterPro" id="IPR009017">
    <property type="entry name" value="GFP"/>
</dbReference>
<dbReference type="SMART" id="SM00216">
    <property type="entry name" value="VWD"/>
    <property type="match status" value="3"/>
</dbReference>
<dbReference type="InterPro" id="IPR050780">
    <property type="entry name" value="Mucin_vWF_Thrombospondin_sf"/>
</dbReference>
<evidence type="ECO:0000256" key="6">
    <source>
        <dbReference type="SAM" id="MobiDB-lite"/>
    </source>
</evidence>
<protein>
    <submittedName>
        <fullName evidence="11">IgGFc-binding protein</fullName>
    </submittedName>
</protein>
<dbReference type="Pfam" id="PF12714">
    <property type="entry name" value="TILa"/>
    <property type="match status" value="3"/>
</dbReference>
<evidence type="ECO:0000256" key="3">
    <source>
        <dbReference type="ARBA" id="ARBA00023157"/>
    </source>
</evidence>
<dbReference type="InterPro" id="IPR025615">
    <property type="entry name" value="TILa_dom"/>
</dbReference>
<reference evidence="11" key="1">
    <citation type="submission" date="2021-10" db="EMBL/GenBank/DDBJ databases">
        <title>Tropical sea cucumber genome reveals ecological adaptation and Cuvierian tubules defense mechanism.</title>
        <authorList>
            <person name="Chen T."/>
        </authorList>
    </citation>
    <scope>NUCLEOTIDE SEQUENCE</scope>
    <source>
        <strain evidence="11">Nanhai2018</strain>
        <tissue evidence="11">Muscle</tissue>
    </source>
</reference>
<dbReference type="OrthoDB" id="5945029at2759"/>
<dbReference type="GO" id="GO:0005615">
    <property type="term" value="C:extracellular space"/>
    <property type="evidence" value="ECO:0007669"/>
    <property type="project" value="TreeGrafter"/>
</dbReference>
<keyword evidence="12" id="KW-1185">Reference proteome</keyword>
<dbReference type="Gene3D" id="4.10.530.10">
    <property type="entry name" value="Gamma-fibrinogen Carboxyl Terminal Fragment, domain 2"/>
    <property type="match status" value="1"/>
</dbReference>
<dbReference type="SMART" id="SM00832">
    <property type="entry name" value="C8"/>
    <property type="match status" value="6"/>
</dbReference>
<dbReference type="Gene3D" id="2.10.25.10">
    <property type="entry name" value="Laminin"/>
    <property type="match status" value="8"/>
</dbReference>
<dbReference type="CDD" id="cd19941">
    <property type="entry name" value="TIL"/>
    <property type="match status" value="6"/>
</dbReference>
<feature type="domain" description="EGF-like" evidence="8">
    <location>
        <begin position="2021"/>
        <end position="2059"/>
    </location>
</feature>
<feature type="domain" description="VWFD" evidence="10">
    <location>
        <begin position="876"/>
        <end position="1070"/>
    </location>
</feature>
<dbReference type="InterPro" id="IPR036084">
    <property type="entry name" value="Ser_inhib-like_sf"/>
</dbReference>
<dbReference type="Proteomes" id="UP001152320">
    <property type="component" value="Chromosome 12"/>
</dbReference>
<dbReference type="Pfam" id="PF08742">
    <property type="entry name" value="C8"/>
    <property type="match status" value="6"/>
</dbReference>
<feature type="disulfide bond" evidence="5">
    <location>
        <begin position="306"/>
        <end position="323"/>
    </location>
</feature>
<evidence type="ECO:0000256" key="7">
    <source>
        <dbReference type="SAM" id="SignalP"/>
    </source>
</evidence>
<dbReference type="CDD" id="cd00054">
    <property type="entry name" value="EGF_CA"/>
    <property type="match status" value="2"/>
</dbReference>
<evidence type="ECO:0000256" key="1">
    <source>
        <dbReference type="ARBA" id="ARBA00022536"/>
    </source>
</evidence>
<feature type="domain" description="VWFD" evidence="10">
    <location>
        <begin position="1236"/>
        <end position="1304"/>
    </location>
</feature>
<keyword evidence="2" id="KW-0677">Repeat</keyword>
<dbReference type="SUPFAM" id="SSF56496">
    <property type="entry name" value="Fibrinogen C-terminal domain-like"/>
    <property type="match status" value="1"/>
</dbReference>
<dbReference type="PROSITE" id="PS50825">
    <property type="entry name" value="HYR"/>
    <property type="match status" value="1"/>
</dbReference>
<dbReference type="InterPro" id="IPR001846">
    <property type="entry name" value="VWF_type-D"/>
</dbReference>
<evidence type="ECO:0000313" key="11">
    <source>
        <dbReference type="EMBL" id="KAJ8031643.1"/>
    </source>
</evidence>
<dbReference type="PROSITE" id="PS00022">
    <property type="entry name" value="EGF_1"/>
    <property type="match status" value="3"/>
</dbReference>
<feature type="domain" description="VWFD" evidence="10">
    <location>
        <begin position="1766"/>
        <end position="1837"/>
    </location>
</feature>
<feature type="disulfide bond" evidence="5">
    <location>
        <begin position="325"/>
        <end position="334"/>
    </location>
</feature>
<dbReference type="InterPro" id="IPR001007">
    <property type="entry name" value="VWF_dom"/>
</dbReference>
<feature type="disulfide bond" evidence="5">
    <location>
        <begin position="239"/>
        <end position="248"/>
    </location>
</feature>
<dbReference type="PROSITE" id="PS50026">
    <property type="entry name" value="EGF_3"/>
    <property type="match status" value="5"/>
</dbReference>
<dbReference type="PANTHER" id="PTHR11339">
    <property type="entry name" value="EXTRACELLULAR MATRIX GLYCOPROTEIN RELATED"/>
    <property type="match status" value="1"/>
</dbReference>
<evidence type="ECO:0000313" key="12">
    <source>
        <dbReference type="Proteomes" id="UP001152320"/>
    </source>
</evidence>
<comment type="caution">
    <text evidence="11">The sequence shown here is derived from an EMBL/GenBank/DDBJ whole genome shotgun (WGS) entry which is preliminary data.</text>
</comment>
<sequence>MRQCALAVVLMAAFTVVTGVDDTPPVVQCGPDITKTIPVSTAGLAIRFPDCNATDNSGTAVLVSRTHVPGGFFTTGSVIVTYTFTDPSGNTASGSFRITVLEDTRESTSDFTCINSNPFYKRYSDIYFIAAGPGTPPIKFRRYQTTGKNQRKMPKGSTESIGEDIVYRQILKKKKKSGEAIRNGVFSCTTTSGGKNTVIPVFSHLKTNTCAANLIGENCDQPCYCYNGGVCSDDGECICPPGFSGEYCGETCEDGTFGANCEQTCHCADGSVCDNKMGTCTPARCQEGWTGNNCNERITCRNSDPCQNGGTCQNVDINQGYECICTDEFTGRHCEKQVVLNPCNPNPCENGGTCQRVGTGEEYECRCAEGFTGDRCENACMRRLILFYFSGQRLTTDFGLIVEYRGTTVSVSLHRKYREVVNGICGNCDGDKGNDCRGKGRSAARCGNQFAIGEDCDPGRPTDPCLENKEHKEDARERCDIISDENGPFSNCSEVVDRGALKEVCEYDLCATLPDLFLLCNHLENLVTICKNAGVDIGNWRASVPDCPFECPVGTEYNHCGNACPATCAWDEDENCGDECMETCECPENFVIADGKCIPKWECGCQLEDGRYLPVDGKSYNENCSETCTCHPRGIISCQTVTCHKHATCEMRAGEQRCYCKEGFDGNGQTCKPVGIRLIFQDKVYELIQSGAVIVDGQNRHLPYQDGNGVRISKNRRTVLQTDFGLKVVWNNRQTAVITLKKSAYFNNTCGLCGTCNDTRHDEFLTRDGATISNVIEFASSWKTGDRQCVDCPDCPTCETEPVDAQNACHAIIDPLGALAVCHAFAKPQQYYETCVYDLCAENSITNLCNNIKMYAEECLEAGGKVPFWYEDRRECEPACPEDMVYVPTPTNCPPSCADRDDDNCEVPLLGTCQCPTGLLIDGDKCVPSCGGCRLDDGSYLQDYPGALVSYTRAVRLEVGDHTYEVKTGGKVFIDGIQEPLPYEDEFVNIYFLFPRRVVIETSFQLSIIFRSPHTARVKVYHEMHLGRTCGLCGTCNRNRKDEFTLPNGELALTAAEFGNAWATDARECVDDPPEPPCEEDSEAEREAFDLCSVLTSVIDPVCPDGMVYDPCGSACQETCAGEGNDGCTFRCEEVCRCPDGQVLDGDECVARSECGCKLDSGGYLQVGEKWTNEDCTRHCKCTEDGIQCQDYSCPRKSTCDVKNGIRDCYCLPGYSMRDGACERVTICVALFLQTIITDFGLVVIYDNVHKAEIHLGAEYFGQTCGMCGTCTDDTSDDFKLQDGTITNSVADFGAAYRYNDTCETDGNTDNPCEEGSPPHAWAKNLCHAIIRNPGPFSECFDFLDPQNLYESCVMDVCVSKIPSLACSIMDLYFQKCWQLGAKIPLYWNEVPHCPANEGNPPPPIEEKELRKSLCELLREHRVANAEKRRRKRGAIQEISSRKRRQANQGGQTVGTCANGNPAQMIPPSCQATCDDVNAAGCNPNEPLVLTCICPLPLVLQGNECIGQNECPCDPIDGVRLETHNVNQFGNSWVTGNRQCQPPTGVDPCDPGSARHEAAKSQCFVLLNKLAPFSACHELVDPQPFYTSCVFDVCATNLNVHQLCGSIKNYVRRCRALQGNPGKWWTYVRQCAVPCPEGWEYTDCGTSCPATCEQPNGIPNCEDTCTETCLCPEGQVLDGTKCVFIYNCGCTLPNDVYLEQDQVYVNDDCSLQCTCDNGEATCIPLGCKGEEVCKVVGGERGCFCRDGTQWNGKECSDGKNPCLINILTSHFGLQLLFKYNIAGLKIEVSPDYYDKLCGMCGTCNSEESDDFLLPSLEQAESVSEFGKGWVTGDKDCSHDNGDFPCEENSNEVHAAEDLCFVLTNEGKCSNVRRWRPLRVCHEFVDPQPFFMTCVYDVCATNTNESLCANIDQYVQTCRRLGGNPGEWWKDVRECAAPCPNDMVYTQCGTGCPATCARRNQQITCNVEGIETCLCPEGKLLDGQRCVYPDECGCDTEDGTYISPGSVIITEGCTERCTCTLGQLECKPYQCHAQASCEIRSGDRDCYCSNGYIGNGQECEQADCECFIWGADSFRTFDHVKYSYNGGCDHILLKNWDSTITPFSLVGKFVKNDLLSELEGLRLEYNGAEYDINQDGILVKDGEVQSKTFFDGKVSILKLAGGNLVITTNFGLSVFYDGRTIVSIKVTAALRGKIFGMCGTCNNDESDDLTLPGKNTTTNIIEFGNQWAVDENCNPNADDQEACVEGTAKQVEAKDRCYPIVDPNGAFADCHDYLHPVTHYQTCIQDYCREEKRLCNSFTAYAAQCRSSGGNPQNWREKIKQCKFRCPRKYQYSSCTSGCPGSCVDLDGDEQCLHSCVEDCQCPFGLVLKESKCVKPDDCDCYVKEQRIIIPETVPFFLKNHNYWKFYTQDRDNVRNCAENTRGGWWMMGGDDPQGGCHFIHLNGDYENEFEWKFLSLRSSEMKIRPAVPTL</sequence>
<dbReference type="InterPro" id="IPR036056">
    <property type="entry name" value="Fibrinogen-like_C"/>
</dbReference>
<dbReference type="InterPro" id="IPR000742">
    <property type="entry name" value="EGF"/>
</dbReference>
<feature type="domain" description="EGF-like" evidence="8">
    <location>
        <begin position="296"/>
        <end position="335"/>
    </location>
</feature>
<feature type="domain" description="HYR" evidence="9">
    <location>
        <begin position="20"/>
        <end position="102"/>
    </location>
</feature>
<keyword evidence="1 5" id="KW-0245">EGF-like domain</keyword>
<dbReference type="Pfam" id="PF01826">
    <property type="entry name" value="TIL"/>
    <property type="match status" value="5"/>
</dbReference>
<dbReference type="SMART" id="SM00181">
    <property type="entry name" value="EGF"/>
    <property type="match status" value="9"/>
</dbReference>
<dbReference type="Pfam" id="PF02494">
    <property type="entry name" value="HYR"/>
    <property type="match status" value="1"/>
</dbReference>
<dbReference type="PROSITE" id="PS51233">
    <property type="entry name" value="VWFD"/>
    <property type="match status" value="5"/>
</dbReference>
<dbReference type="FunFam" id="2.10.25.10:FF:000055">
    <property type="entry name" value="alpha-tectorin isoform X1"/>
    <property type="match status" value="2"/>
</dbReference>
<feature type="domain" description="VWFD" evidence="10">
    <location>
        <begin position="603"/>
        <end position="790"/>
    </location>
</feature>
<dbReference type="InterPro" id="IPR001881">
    <property type="entry name" value="EGF-like_Ca-bd_dom"/>
</dbReference>
<dbReference type="SUPFAM" id="SSF57567">
    <property type="entry name" value="Serine protease inhibitors"/>
    <property type="match status" value="6"/>
</dbReference>
<feature type="disulfide bond" evidence="5">
    <location>
        <begin position="348"/>
        <end position="365"/>
    </location>
</feature>
<feature type="chain" id="PRO_5040295898" evidence="7">
    <location>
        <begin position="20"/>
        <end position="2470"/>
    </location>
</feature>
<dbReference type="SUPFAM" id="SSF57196">
    <property type="entry name" value="EGF/Laminin"/>
    <property type="match status" value="2"/>
</dbReference>
<dbReference type="SMART" id="SM00215">
    <property type="entry name" value="VWC_out"/>
    <property type="match status" value="4"/>
</dbReference>
<feature type="compositionally biased region" description="Polar residues" evidence="6">
    <location>
        <begin position="1447"/>
        <end position="1460"/>
    </location>
</feature>
<dbReference type="Gene3D" id="2.40.155.10">
    <property type="entry name" value="Green fluorescent protein"/>
    <property type="match status" value="1"/>
</dbReference>
<feature type="region of interest" description="Disordered" evidence="6">
    <location>
        <begin position="1426"/>
        <end position="1460"/>
    </location>
</feature>
<dbReference type="FunFam" id="2.10.25.10:FF:000095">
    <property type="entry name" value="Notch, isoform B"/>
    <property type="match status" value="1"/>
</dbReference>
<dbReference type="InterPro" id="IPR002919">
    <property type="entry name" value="TIL_dom"/>
</dbReference>
<dbReference type="GO" id="GO:0005509">
    <property type="term" value="F:calcium ion binding"/>
    <property type="evidence" value="ECO:0007669"/>
    <property type="project" value="InterPro"/>
</dbReference>
<dbReference type="InterPro" id="IPR014853">
    <property type="entry name" value="VWF/SSPO/ZAN-like_Cys-rich_dom"/>
</dbReference>
<dbReference type="EMBL" id="JAIZAY010000012">
    <property type="protein sequence ID" value="KAJ8031643.1"/>
    <property type="molecule type" value="Genomic_DNA"/>
</dbReference>
<evidence type="ECO:0000259" key="9">
    <source>
        <dbReference type="PROSITE" id="PS50825"/>
    </source>
</evidence>
<proteinExistence type="predicted"/>
<dbReference type="Gene3D" id="2.170.300.10">
    <property type="entry name" value="Tie2 ligand-binding domain superfamily"/>
    <property type="match status" value="1"/>
</dbReference>
<dbReference type="SMART" id="SM00179">
    <property type="entry name" value="EGF_CA"/>
    <property type="match status" value="2"/>
</dbReference>
<dbReference type="Pfam" id="PF00008">
    <property type="entry name" value="EGF"/>
    <property type="match status" value="2"/>
</dbReference>
<feature type="domain" description="EGF-like" evidence="8">
    <location>
        <begin position="339"/>
        <end position="377"/>
    </location>
</feature>
<dbReference type="GO" id="GO:0031012">
    <property type="term" value="C:extracellular matrix"/>
    <property type="evidence" value="ECO:0007669"/>
    <property type="project" value="TreeGrafter"/>
</dbReference>
<gene>
    <name evidence="11" type="ORF">HOLleu_24899</name>
</gene>
<evidence type="ECO:0000259" key="8">
    <source>
        <dbReference type="PROSITE" id="PS50026"/>
    </source>
</evidence>
<feature type="domain" description="EGF-like" evidence="8">
    <location>
        <begin position="634"/>
        <end position="672"/>
    </location>
</feature>
<dbReference type="PROSITE" id="PS01186">
    <property type="entry name" value="EGF_2"/>
    <property type="match status" value="3"/>
</dbReference>
<name>A0A9Q1BS17_HOLLE</name>
<organism evidence="11 12">
    <name type="scientific">Holothuria leucospilota</name>
    <name type="common">Black long sea cucumber</name>
    <name type="synonym">Mertensiothuria leucospilota</name>
    <dbReference type="NCBI Taxonomy" id="206669"/>
    <lineage>
        <taxon>Eukaryota</taxon>
        <taxon>Metazoa</taxon>
        <taxon>Echinodermata</taxon>
        <taxon>Eleutherozoa</taxon>
        <taxon>Echinozoa</taxon>
        <taxon>Holothuroidea</taxon>
        <taxon>Aspidochirotacea</taxon>
        <taxon>Aspidochirotida</taxon>
        <taxon>Holothuriidae</taxon>
        <taxon>Holothuria</taxon>
    </lineage>
</organism>
<dbReference type="Pfam" id="PF00094">
    <property type="entry name" value="VWD"/>
    <property type="match status" value="6"/>
</dbReference>
<accession>A0A9Q1BS17</accession>
<keyword evidence="7" id="KW-0732">Signal</keyword>
<dbReference type="InterPro" id="IPR003410">
    <property type="entry name" value="HYR_dom"/>
</dbReference>
<evidence type="ECO:0000256" key="2">
    <source>
        <dbReference type="ARBA" id="ARBA00022737"/>
    </source>
</evidence>
<feature type="domain" description="VWFD" evidence="10">
    <location>
        <begin position="2063"/>
        <end position="2233"/>
    </location>
</feature>
<evidence type="ECO:0000256" key="5">
    <source>
        <dbReference type="PROSITE-ProRule" id="PRU00076"/>
    </source>
</evidence>